<proteinExistence type="predicted"/>
<sequence length="86" mass="9881">MPRKGSSIPEALKVFHNLPSDIETDESALSEAEDNMTENYNYSDGDKTIAQLQRFLVNKRNFTGCVYFKIDASEKIHLDFRESSFE</sequence>
<protein>
    <submittedName>
        <fullName evidence="1">Uncharacterized protein</fullName>
    </submittedName>
</protein>
<dbReference type="AlphaFoldDB" id="A0A8X6LUH4"/>
<keyword evidence="2" id="KW-1185">Reference proteome</keyword>
<evidence type="ECO:0000313" key="2">
    <source>
        <dbReference type="Proteomes" id="UP000887116"/>
    </source>
</evidence>
<accession>A0A8X6LUH4</accession>
<dbReference type="EMBL" id="BMAO01018117">
    <property type="protein sequence ID" value="GFR21127.1"/>
    <property type="molecule type" value="Genomic_DNA"/>
</dbReference>
<name>A0A8X6LUH4_TRICU</name>
<dbReference type="Proteomes" id="UP000887116">
    <property type="component" value="Unassembled WGS sequence"/>
</dbReference>
<evidence type="ECO:0000313" key="1">
    <source>
        <dbReference type="EMBL" id="GFR21127.1"/>
    </source>
</evidence>
<gene>
    <name evidence="1" type="ORF">TNCT_523141</name>
</gene>
<organism evidence="1 2">
    <name type="scientific">Trichonephila clavata</name>
    <name type="common">Joro spider</name>
    <name type="synonym">Nephila clavata</name>
    <dbReference type="NCBI Taxonomy" id="2740835"/>
    <lineage>
        <taxon>Eukaryota</taxon>
        <taxon>Metazoa</taxon>
        <taxon>Ecdysozoa</taxon>
        <taxon>Arthropoda</taxon>
        <taxon>Chelicerata</taxon>
        <taxon>Arachnida</taxon>
        <taxon>Araneae</taxon>
        <taxon>Araneomorphae</taxon>
        <taxon>Entelegynae</taxon>
        <taxon>Araneoidea</taxon>
        <taxon>Nephilidae</taxon>
        <taxon>Trichonephila</taxon>
    </lineage>
</organism>
<comment type="caution">
    <text evidence="1">The sequence shown here is derived from an EMBL/GenBank/DDBJ whole genome shotgun (WGS) entry which is preliminary data.</text>
</comment>
<reference evidence="1" key="1">
    <citation type="submission" date="2020-07" db="EMBL/GenBank/DDBJ databases">
        <title>Multicomponent nature underlies the extraordinary mechanical properties of spider dragline silk.</title>
        <authorList>
            <person name="Kono N."/>
            <person name="Nakamura H."/>
            <person name="Mori M."/>
            <person name="Yoshida Y."/>
            <person name="Ohtoshi R."/>
            <person name="Malay A.D."/>
            <person name="Moran D.A.P."/>
            <person name="Tomita M."/>
            <person name="Numata K."/>
            <person name="Arakawa K."/>
        </authorList>
    </citation>
    <scope>NUCLEOTIDE SEQUENCE</scope>
</reference>